<dbReference type="InterPro" id="IPR015915">
    <property type="entry name" value="Kelch-typ_b-propeller"/>
</dbReference>
<evidence type="ECO:0000256" key="2">
    <source>
        <dbReference type="SAM" id="Phobius"/>
    </source>
</evidence>
<dbReference type="SUPFAM" id="SSF117281">
    <property type="entry name" value="Kelch motif"/>
    <property type="match status" value="1"/>
</dbReference>
<dbReference type="AlphaFoldDB" id="A0A197K7Y9"/>
<dbReference type="OrthoDB" id="2346905at2759"/>
<feature type="region of interest" description="Disordered" evidence="1">
    <location>
        <begin position="363"/>
        <end position="382"/>
    </location>
</feature>
<feature type="compositionally biased region" description="Polar residues" evidence="1">
    <location>
        <begin position="364"/>
        <end position="382"/>
    </location>
</feature>
<feature type="compositionally biased region" description="Low complexity" evidence="1">
    <location>
        <begin position="568"/>
        <end position="598"/>
    </location>
</feature>
<feature type="compositionally biased region" description="Polar residues" evidence="1">
    <location>
        <begin position="623"/>
        <end position="636"/>
    </location>
</feature>
<proteinExistence type="predicted"/>
<dbReference type="STRING" id="1314771.A0A197K7Y9"/>
<keyword evidence="4" id="KW-1185">Reference proteome</keyword>
<gene>
    <name evidence="3" type="ORF">K457DRAFT_122093</name>
</gene>
<accession>A0A197K7Y9</accession>
<name>A0A197K7Y9_9FUNG</name>
<keyword evidence="2" id="KW-1133">Transmembrane helix</keyword>
<reference evidence="3 4" key="1">
    <citation type="submission" date="2016-05" db="EMBL/GenBank/DDBJ databases">
        <title>Genome sequencing reveals origins of a unique bacterial endosymbiosis in the earliest lineages of terrestrial Fungi.</title>
        <authorList>
            <consortium name="DOE Joint Genome Institute"/>
            <person name="Uehling J."/>
            <person name="Gryganskyi A."/>
            <person name="Hameed K."/>
            <person name="Tschaplinski T."/>
            <person name="Misztal P."/>
            <person name="Wu S."/>
            <person name="Desiro A."/>
            <person name="Vande Pol N."/>
            <person name="Du Z.-Y."/>
            <person name="Zienkiewicz A."/>
            <person name="Zienkiewicz K."/>
            <person name="Morin E."/>
            <person name="Tisserant E."/>
            <person name="Splivallo R."/>
            <person name="Hainaut M."/>
            <person name="Henrissat B."/>
            <person name="Ohm R."/>
            <person name="Kuo A."/>
            <person name="Yan J."/>
            <person name="Lipzen A."/>
            <person name="Nolan M."/>
            <person name="Labutti K."/>
            <person name="Barry K."/>
            <person name="Goldstein A."/>
            <person name="Labbe J."/>
            <person name="Schadt C."/>
            <person name="Tuskan G."/>
            <person name="Grigoriev I."/>
            <person name="Martin F."/>
            <person name="Vilgalys R."/>
            <person name="Bonito G."/>
        </authorList>
    </citation>
    <scope>NUCLEOTIDE SEQUENCE [LARGE SCALE GENOMIC DNA]</scope>
    <source>
        <strain evidence="3 4">AG-77</strain>
    </source>
</reference>
<feature type="region of interest" description="Disordered" evidence="1">
    <location>
        <begin position="509"/>
        <end position="719"/>
    </location>
</feature>
<dbReference type="Proteomes" id="UP000078512">
    <property type="component" value="Unassembled WGS sequence"/>
</dbReference>
<dbReference type="EMBL" id="KV442020">
    <property type="protein sequence ID" value="OAQ33605.1"/>
    <property type="molecule type" value="Genomic_DNA"/>
</dbReference>
<evidence type="ECO:0000313" key="4">
    <source>
        <dbReference type="Proteomes" id="UP000078512"/>
    </source>
</evidence>
<keyword evidence="2" id="KW-0812">Transmembrane</keyword>
<evidence type="ECO:0008006" key="5">
    <source>
        <dbReference type="Google" id="ProtNLM"/>
    </source>
</evidence>
<organism evidence="3 4">
    <name type="scientific">Linnemannia elongata AG-77</name>
    <dbReference type="NCBI Taxonomy" id="1314771"/>
    <lineage>
        <taxon>Eukaryota</taxon>
        <taxon>Fungi</taxon>
        <taxon>Fungi incertae sedis</taxon>
        <taxon>Mucoromycota</taxon>
        <taxon>Mortierellomycotina</taxon>
        <taxon>Mortierellomycetes</taxon>
        <taxon>Mortierellales</taxon>
        <taxon>Mortierellaceae</taxon>
        <taxon>Linnemannia</taxon>
    </lineage>
</organism>
<dbReference type="Gene3D" id="2.120.10.80">
    <property type="entry name" value="Kelch-type beta propeller"/>
    <property type="match status" value="1"/>
</dbReference>
<feature type="transmembrane region" description="Helical" evidence="2">
    <location>
        <begin position="386"/>
        <end position="409"/>
    </location>
</feature>
<feature type="compositionally biased region" description="Pro residues" evidence="1">
    <location>
        <begin position="525"/>
        <end position="538"/>
    </location>
</feature>
<sequence>MDMVMKVRRREALGENVVHPQAKPSHPSPLLVLCHSPLLFLLLIVPSTTSAQDAVKPVAAYQSHFTSLNDKTLYIRGGRPDGSAQQSTRQFFALDLTPLLSNSIKLSWKQLNPVGPNTDFKEQMPMAVTPDNQEVTYFGADGNMSVWSKTSNSWGNASPICPSPATVTPTMSSTRGGGQSAVMDPATGRVFIPHGANNGTQMLTYMQGACAGENMPANTTGKYSAWNEAKGALYMLATMAGATETYMWAFNPLSKVWSPIPMQGELMPLFNGSCMVSTGNKLIVFGGTSKDAGMNSDIFILDTNTNLWSKGNKPSSIRQGMACATGGDYFVVWSGNDNGYVDGKPQASTLFYNIKTNKWIDENSIPSDSGNNPGTSNDSASKSSGMSAFTIGKIIAGVVVIAVIVWFLIHRHHRRKQLVANNNRSDSQNALRLHSTAFPTDASNAPFAPKAQMDVPVADYAAYAPRPFTSPQNLTTLDQQQYHIVAEHLPATPAIPTAATIGRSVSTYGYKAPPNQSPIPQKARPLPPAALSPRPSPPGKQRYNAPQPQDLVERQPQPQSKKPQDIAPSSPLQQSSSPLSQESVNLQPQRQQRSNNPQYTPPPLPSQQQTSSQRSQNNFVDLPQQQGLPQSPTLARSPQDLPPPPRNPQDIPPPARSPQNLPPLPRNAQDLPPPARNAQDLPLPPRNPEDRGQEYDQVGGSGASANPLEQLAQVQARHEQALERIRQEHQAELERMRRVWQE</sequence>
<evidence type="ECO:0000256" key="1">
    <source>
        <dbReference type="SAM" id="MobiDB-lite"/>
    </source>
</evidence>
<feature type="compositionally biased region" description="Pro residues" evidence="1">
    <location>
        <begin position="640"/>
        <end position="675"/>
    </location>
</feature>
<protein>
    <recommendedName>
        <fullName evidence="5">Galactose oxidase</fullName>
    </recommendedName>
</protein>
<feature type="compositionally biased region" description="Low complexity" evidence="1">
    <location>
        <begin position="606"/>
        <end position="618"/>
    </location>
</feature>
<dbReference type="Pfam" id="PF24681">
    <property type="entry name" value="Kelch_KLHDC2_KLHL20_DRC7"/>
    <property type="match status" value="1"/>
</dbReference>
<keyword evidence="2" id="KW-0472">Membrane</keyword>
<evidence type="ECO:0000313" key="3">
    <source>
        <dbReference type="EMBL" id="OAQ33605.1"/>
    </source>
</evidence>